<sequence length="363" mass="37977">MRPTEGRPDRPKRRGAGWPQPLSEVDEEEVLRRIFPNLRTGPSVLIGPGDDAAVVIQPSGSVVATTDTMVRGQDWHDEWSDAHDVGSKLVTQNLADIAAMGAVATGLLVTLAADPQLPLGWAVDFADGVADTAAWDGVPVVGGDLSSAGAGTVMVSITALGDLQGRRPVLRSGARVGDVVAVHGSLGESGGGLELYLAGERPTRWASVHEALAAAEVDRARDHLMWVHRTPTCSVSSGPLAADRGATAMIDLSDGLARDAARIGRASGVCLQLSRSRLVADFVEDTPLEMALGAQRALHHVLTGGEEHSLLATFPADCPLITQQTDPDVHWWVIGEVVAATPDGAHVTLDGEPVSGGWDHFSG</sequence>
<name>A0ABQ6HNL3_9MICO</name>
<feature type="binding site" evidence="1">
    <location>
        <position position="96"/>
    </location>
    <ligand>
        <name>Mg(2+)</name>
        <dbReference type="ChEBI" id="CHEBI:18420"/>
        <label>4</label>
    </ligand>
</feature>
<comment type="catalytic activity">
    <reaction evidence="1">
        <text>thiamine phosphate + ATP = thiamine diphosphate + ADP</text>
        <dbReference type="Rhea" id="RHEA:15913"/>
        <dbReference type="ChEBI" id="CHEBI:30616"/>
        <dbReference type="ChEBI" id="CHEBI:37575"/>
        <dbReference type="ChEBI" id="CHEBI:58937"/>
        <dbReference type="ChEBI" id="CHEBI:456216"/>
        <dbReference type="EC" id="2.7.4.16"/>
    </reaction>
</comment>
<organism evidence="4 5">
    <name type="scientific">Arsenicicoccus piscis</name>
    <dbReference type="NCBI Taxonomy" id="673954"/>
    <lineage>
        <taxon>Bacteria</taxon>
        <taxon>Bacillati</taxon>
        <taxon>Actinomycetota</taxon>
        <taxon>Actinomycetes</taxon>
        <taxon>Micrococcales</taxon>
        <taxon>Intrasporangiaceae</taxon>
        <taxon>Arsenicicoccus</taxon>
    </lineage>
</organism>
<dbReference type="Gene3D" id="3.30.1330.10">
    <property type="entry name" value="PurM-like, N-terminal domain"/>
    <property type="match status" value="1"/>
</dbReference>
<feature type="binding site" evidence="1">
    <location>
        <position position="254"/>
    </location>
    <ligand>
        <name>Mg(2+)</name>
        <dbReference type="ChEBI" id="CHEBI:18420"/>
        <label>5</label>
    </ligand>
</feature>
<keyword evidence="1" id="KW-0067">ATP-binding</keyword>
<dbReference type="NCBIfam" id="TIGR01379">
    <property type="entry name" value="thiL"/>
    <property type="match status" value="1"/>
</dbReference>
<dbReference type="Proteomes" id="UP001157109">
    <property type="component" value="Unassembled WGS sequence"/>
</dbReference>
<feature type="binding site" evidence="1">
    <location>
        <position position="253"/>
    </location>
    <ligand>
        <name>ATP</name>
        <dbReference type="ChEBI" id="CHEBI:30616"/>
    </ligand>
</feature>
<feature type="binding site" evidence="1">
    <location>
        <position position="74"/>
    </location>
    <ligand>
        <name>substrate</name>
    </ligand>
</feature>
<keyword evidence="1" id="KW-0784">Thiamine biosynthesis</keyword>
<dbReference type="InterPro" id="IPR036921">
    <property type="entry name" value="PurM-like_N_sf"/>
</dbReference>
<evidence type="ECO:0000313" key="4">
    <source>
        <dbReference type="EMBL" id="GMA19185.1"/>
    </source>
</evidence>
<dbReference type="RefSeq" id="WP_241441937.1">
    <property type="nucleotide sequence ID" value="NZ_BSUJ01000001.1"/>
</dbReference>
<dbReference type="SUPFAM" id="SSF56042">
    <property type="entry name" value="PurM C-terminal domain-like"/>
    <property type="match status" value="1"/>
</dbReference>
<feature type="binding site" evidence="1">
    <location>
        <position position="251"/>
    </location>
    <ligand>
        <name>Mg(2+)</name>
        <dbReference type="ChEBI" id="CHEBI:18420"/>
        <label>3</label>
    </ligand>
</feature>
<evidence type="ECO:0000256" key="1">
    <source>
        <dbReference type="HAMAP-Rule" id="MF_02128"/>
    </source>
</evidence>
<keyword evidence="1 4" id="KW-0418">Kinase</keyword>
<dbReference type="SUPFAM" id="SSF55326">
    <property type="entry name" value="PurM N-terminal domain-like"/>
    <property type="match status" value="1"/>
</dbReference>
<feature type="binding site" evidence="1">
    <location>
        <position position="144"/>
    </location>
    <ligand>
        <name>Mg(2+)</name>
        <dbReference type="ChEBI" id="CHEBI:18420"/>
        <label>1</label>
    </ligand>
</feature>
<dbReference type="HAMAP" id="MF_02128">
    <property type="entry name" value="TMP_kinase"/>
    <property type="match status" value="1"/>
</dbReference>
<feature type="binding site" evidence="1">
    <location>
        <position position="96"/>
    </location>
    <ligand>
        <name>Mg(2+)</name>
        <dbReference type="ChEBI" id="CHEBI:18420"/>
        <label>3</label>
    </ligand>
</feature>
<feature type="domain" description="PurM-like N-terminal" evidence="3">
    <location>
        <begin position="49"/>
        <end position="161"/>
    </location>
</feature>
<dbReference type="InterPro" id="IPR036676">
    <property type="entry name" value="PurM-like_C_sf"/>
</dbReference>
<keyword evidence="1" id="KW-0547">Nucleotide-binding</keyword>
<keyword evidence="1" id="KW-0460">Magnesium</keyword>
<feature type="binding site" evidence="1">
    <location>
        <position position="66"/>
    </location>
    <ligand>
        <name>Mg(2+)</name>
        <dbReference type="ChEBI" id="CHEBI:18420"/>
        <label>1</label>
    </ligand>
</feature>
<keyword evidence="1" id="KW-0479">Metal-binding</keyword>
<comment type="function">
    <text evidence="1">Catalyzes the ATP-dependent phosphorylation of thiamine-monophosphate (TMP) to form thiamine-pyrophosphate (TPP), the active form of vitamin B1.</text>
</comment>
<feature type="binding site" evidence="1">
    <location>
        <position position="51"/>
    </location>
    <ligand>
        <name>Mg(2+)</name>
        <dbReference type="ChEBI" id="CHEBI:18420"/>
        <label>4</label>
    </ligand>
</feature>
<evidence type="ECO:0000259" key="3">
    <source>
        <dbReference type="Pfam" id="PF00586"/>
    </source>
</evidence>
<dbReference type="PIRSF" id="PIRSF005303">
    <property type="entry name" value="Thiam_monoph_kin"/>
    <property type="match status" value="1"/>
</dbReference>
<comment type="similarity">
    <text evidence="1">Belongs to the thiamine-monophosphate kinase family.</text>
</comment>
<dbReference type="InterPro" id="IPR016188">
    <property type="entry name" value="PurM-like_N"/>
</dbReference>
<feature type="binding site" evidence="1">
    <location>
        <position position="65"/>
    </location>
    <ligand>
        <name>Mg(2+)</name>
        <dbReference type="ChEBI" id="CHEBI:18420"/>
        <label>4</label>
    </ligand>
</feature>
<evidence type="ECO:0000256" key="2">
    <source>
        <dbReference type="SAM" id="MobiDB-lite"/>
    </source>
</evidence>
<feature type="binding site" evidence="1">
    <location>
        <position position="67"/>
    </location>
    <ligand>
        <name>Mg(2+)</name>
        <dbReference type="ChEBI" id="CHEBI:18420"/>
        <label>1</label>
    </ligand>
</feature>
<dbReference type="InterPro" id="IPR006283">
    <property type="entry name" value="ThiL-like"/>
</dbReference>
<dbReference type="PANTHER" id="PTHR30270">
    <property type="entry name" value="THIAMINE-MONOPHOSPHATE KINASE"/>
    <property type="match status" value="1"/>
</dbReference>
<comment type="pathway">
    <text evidence="1">Cofactor biosynthesis; thiamine diphosphate biosynthesis; thiamine diphosphate from thiamine phosphate: step 1/1.</text>
</comment>
<feature type="region of interest" description="Disordered" evidence="2">
    <location>
        <begin position="1"/>
        <end position="22"/>
    </location>
</feature>
<dbReference type="Gene3D" id="3.90.650.10">
    <property type="entry name" value="PurM-like C-terminal domain"/>
    <property type="match status" value="1"/>
</dbReference>
<dbReference type="CDD" id="cd02194">
    <property type="entry name" value="ThiL"/>
    <property type="match status" value="1"/>
</dbReference>
<comment type="caution">
    <text evidence="4">The sequence shown here is derived from an EMBL/GenBank/DDBJ whole genome shotgun (WGS) entry which is preliminary data.</text>
</comment>
<comment type="caution">
    <text evidence="1">Lacks conserved residue(s) required for the propagation of feature annotation.</text>
</comment>
<feature type="binding site" evidence="1">
    <location>
        <position position="96"/>
    </location>
    <ligand>
        <name>Mg(2+)</name>
        <dbReference type="ChEBI" id="CHEBI:18420"/>
        <label>2</label>
    </ligand>
</feature>
<feature type="binding site" evidence="1">
    <location>
        <position position="51"/>
    </location>
    <ligand>
        <name>Mg(2+)</name>
        <dbReference type="ChEBI" id="CHEBI:18420"/>
        <label>3</label>
    </ligand>
</feature>
<gene>
    <name evidence="1 4" type="primary">thiL</name>
    <name evidence="4" type="ORF">GCM10025862_12060</name>
</gene>
<dbReference type="PANTHER" id="PTHR30270:SF0">
    <property type="entry name" value="THIAMINE-MONOPHOSPHATE KINASE"/>
    <property type="match status" value="1"/>
</dbReference>
<feature type="binding site" evidence="1">
    <location>
        <position position="171"/>
    </location>
    <ligand>
        <name>ATP</name>
        <dbReference type="ChEBI" id="CHEBI:30616"/>
    </ligand>
</feature>
<feature type="binding site" evidence="1">
    <location>
        <position position="67"/>
    </location>
    <ligand>
        <name>Mg(2+)</name>
        <dbReference type="ChEBI" id="CHEBI:18420"/>
        <label>2</label>
    </ligand>
</feature>
<keyword evidence="1" id="KW-0808">Transferase</keyword>
<dbReference type="GO" id="GO:0016301">
    <property type="term" value="F:kinase activity"/>
    <property type="evidence" value="ECO:0007669"/>
    <property type="project" value="UniProtKB-KW"/>
</dbReference>
<comment type="miscellaneous">
    <text evidence="1">Reaction mechanism of ThiL seems to utilize a direct, inline transfer of the gamma-phosphate of ATP to TMP rather than a phosphorylated enzyme intermediate.</text>
</comment>
<proteinExistence type="inferred from homology"/>
<keyword evidence="5" id="KW-1185">Reference proteome</keyword>
<feature type="binding site" evidence="1">
    <location>
        <position position="358"/>
    </location>
    <ligand>
        <name>substrate</name>
    </ligand>
</feature>
<evidence type="ECO:0000313" key="5">
    <source>
        <dbReference type="Proteomes" id="UP001157109"/>
    </source>
</evidence>
<accession>A0ABQ6HNL3</accession>
<dbReference type="EMBL" id="BSUJ01000001">
    <property type="protein sequence ID" value="GMA19185.1"/>
    <property type="molecule type" value="Genomic_DNA"/>
</dbReference>
<feature type="binding site" evidence="1">
    <location>
        <begin position="143"/>
        <end position="144"/>
    </location>
    <ligand>
        <name>ATP</name>
        <dbReference type="ChEBI" id="CHEBI:30616"/>
    </ligand>
</feature>
<feature type="binding site" evidence="1">
    <location>
        <position position="306"/>
    </location>
    <ligand>
        <name>substrate</name>
    </ligand>
</feature>
<reference evidence="5" key="1">
    <citation type="journal article" date="2019" name="Int. J. Syst. Evol. Microbiol.">
        <title>The Global Catalogue of Microorganisms (GCM) 10K type strain sequencing project: providing services to taxonomists for standard genome sequencing and annotation.</title>
        <authorList>
            <consortium name="The Broad Institute Genomics Platform"/>
            <consortium name="The Broad Institute Genome Sequencing Center for Infectious Disease"/>
            <person name="Wu L."/>
            <person name="Ma J."/>
        </authorList>
    </citation>
    <scope>NUCLEOTIDE SEQUENCE [LARGE SCALE GENOMIC DNA]</scope>
    <source>
        <strain evidence="5">NBRC 105830</strain>
    </source>
</reference>
<dbReference type="Pfam" id="PF00586">
    <property type="entry name" value="AIRS"/>
    <property type="match status" value="1"/>
</dbReference>
<protein>
    <recommendedName>
        <fullName evidence="1">Thiamine-monophosphate kinase</fullName>
        <shortName evidence="1">TMP kinase</shortName>
        <shortName evidence="1">Thiamine-phosphate kinase</shortName>
        <ecNumber evidence="1">2.7.4.16</ecNumber>
    </recommendedName>
</protein>
<dbReference type="EC" id="2.7.4.16" evidence="1"/>